<dbReference type="InterPro" id="IPR024166">
    <property type="entry name" value="rRNA_assembly_KRR1"/>
</dbReference>
<dbReference type="AlphaFoldDB" id="A0A0F7SJ20"/>
<dbReference type="GO" id="GO:0003723">
    <property type="term" value="F:RNA binding"/>
    <property type="evidence" value="ECO:0007669"/>
    <property type="project" value="UniProtKB-KW"/>
</dbReference>
<comment type="subunit">
    <text evidence="10">Component of the ribosomal small subunit (SSU) processome composed of at least 40 protein subunits and snoRNA U3. Interacts with snoRNA U3. Interacts with MPP10, KRI1 and with ribosomal proteins RPS1A, RPS4A, RPS4B, RPS8A, RPS8B, RPS11A, RPS11B, RPS13, RPS24, RPS25, RPL4A, RPL7B, RPL8, RPL23, RPL25 and RPL28.</text>
</comment>
<keyword evidence="6 11" id="KW-0694">RNA-binding</keyword>
<dbReference type="PANTHER" id="PTHR12581">
    <property type="entry name" value="HIV-1 REV BINDING PROTEIN 2, 3"/>
    <property type="match status" value="1"/>
</dbReference>
<dbReference type="GO" id="GO:0006364">
    <property type="term" value="P:rRNA processing"/>
    <property type="evidence" value="ECO:0007669"/>
    <property type="project" value="UniProtKB-KW"/>
</dbReference>
<dbReference type="Pfam" id="PF21800">
    <property type="entry name" value="KH_KRR1_2nd"/>
    <property type="match status" value="1"/>
</dbReference>
<dbReference type="Gene3D" id="3.30.1370.10">
    <property type="entry name" value="K Homology domain, type 1"/>
    <property type="match status" value="2"/>
</dbReference>
<evidence type="ECO:0000256" key="8">
    <source>
        <dbReference type="ARBA" id="ARBA00023274"/>
    </source>
</evidence>
<evidence type="ECO:0000256" key="11">
    <source>
        <dbReference type="PIRNR" id="PIRNR006515"/>
    </source>
</evidence>
<evidence type="ECO:0000256" key="5">
    <source>
        <dbReference type="ARBA" id="ARBA00022552"/>
    </source>
</evidence>
<evidence type="ECO:0000256" key="6">
    <source>
        <dbReference type="ARBA" id="ARBA00022884"/>
    </source>
</evidence>
<evidence type="ECO:0000256" key="9">
    <source>
        <dbReference type="ARBA" id="ARBA00024668"/>
    </source>
</evidence>
<comment type="subcellular location">
    <subcellularLocation>
        <location evidence="1 11">Nucleus</location>
        <location evidence="1 11">Nucleolus</location>
    </subcellularLocation>
</comment>
<protein>
    <recommendedName>
        <fullName evidence="3 11">KRR1 small subunit processome component</fullName>
    </recommendedName>
    <alternativeName>
        <fullName evidence="11">KRR-R motif-containing protein 1</fullName>
    </alternativeName>
</protein>
<dbReference type="Pfam" id="PF17903">
    <property type="entry name" value="KH_KRR1_1st"/>
    <property type="match status" value="1"/>
</dbReference>
<dbReference type="PANTHER" id="PTHR12581:SF0">
    <property type="entry name" value="KRR1 SMALL SUBUNIT PROCESSOME COMPONENT HOMOLOG"/>
    <property type="match status" value="1"/>
</dbReference>
<dbReference type="InterPro" id="IPR048548">
    <property type="entry name" value="KRR1-like_KH2"/>
</dbReference>
<evidence type="ECO:0000256" key="3">
    <source>
        <dbReference type="ARBA" id="ARBA00017405"/>
    </source>
</evidence>
<accession>A0A0F7SJ20</accession>
<dbReference type="SUPFAM" id="SSF54791">
    <property type="entry name" value="Eukaryotic type KH-domain (KH-domain type I)"/>
    <property type="match status" value="1"/>
</dbReference>
<keyword evidence="7 11" id="KW-0539">Nucleus</keyword>
<dbReference type="EMBL" id="LN483167">
    <property type="protein sequence ID" value="CDZ96977.1"/>
    <property type="molecule type" value="Genomic_DNA"/>
</dbReference>
<organism evidence="14">
    <name type="scientific">Phaffia rhodozyma</name>
    <name type="common">Yeast</name>
    <name type="synonym">Xanthophyllomyces dendrorhous</name>
    <dbReference type="NCBI Taxonomy" id="264483"/>
    <lineage>
        <taxon>Eukaryota</taxon>
        <taxon>Fungi</taxon>
        <taxon>Dikarya</taxon>
        <taxon>Basidiomycota</taxon>
        <taxon>Agaricomycotina</taxon>
        <taxon>Tremellomycetes</taxon>
        <taxon>Cystofilobasidiales</taxon>
        <taxon>Mrakiaceae</taxon>
        <taxon>Phaffia</taxon>
    </lineage>
</organism>
<dbReference type="FunFam" id="3.30.1370.10:FF:000014">
    <property type="entry name" value="KRR1 small subunit processome component"/>
    <property type="match status" value="1"/>
</dbReference>
<feature type="domain" description="K Homology" evidence="13">
    <location>
        <begin position="141"/>
        <end position="211"/>
    </location>
</feature>
<feature type="region of interest" description="Disordered" evidence="12">
    <location>
        <begin position="253"/>
        <end position="300"/>
    </location>
</feature>
<keyword evidence="4 11" id="KW-0690">Ribosome biogenesis</keyword>
<dbReference type="InterPro" id="IPR041174">
    <property type="entry name" value="KRR1-like_KH1"/>
</dbReference>
<dbReference type="InterPro" id="IPR036612">
    <property type="entry name" value="KH_dom_type_1_sf"/>
</dbReference>
<feature type="region of interest" description="Disordered" evidence="12">
    <location>
        <begin position="318"/>
        <end position="400"/>
    </location>
</feature>
<dbReference type="CDD" id="cd22394">
    <property type="entry name" value="KH-I_KRR1_rpt2"/>
    <property type="match status" value="1"/>
</dbReference>
<evidence type="ECO:0000256" key="12">
    <source>
        <dbReference type="SAM" id="MobiDB-lite"/>
    </source>
</evidence>
<evidence type="ECO:0000256" key="4">
    <source>
        <dbReference type="ARBA" id="ARBA00022517"/>
    </source>
</evidence>
<dbReference type="GO" id="GO:0032040">
    <property type="term" value="C:small-subunit processome"/>
    <property type="evidence" value="ECO:0007669"/>
    <property type="project" value="TreeGrafter"/>
</dbReference>
<feature type="compositionally biased region" description="Polar residues" evidence="12">
    <location>
        <begin position="331"/>
        <end position="340"/>
    </location>
</feature>
<feature type="region of interest" description="Disordered" evidence="12">
    <location>
        <begin position="1"/>
        <end position="27"/>
    </location>
</feature>
<name>A0A0F7SJ20_PHARH</name>
<feature type="compositionally biased region" description="Basic and acidic residues" evidence="12">
    <location>
        <begin position="318"/>
        <end position="328"/>
    </location>
</feature>
<reference evidence="14" key="1">
    <citation type="submission" date="2014-08" db="EMBL/GenBank/DDBJ databases">
        <authorList>
            <person name="Sharma Rahul"/>
            <person name="Thines Marco"/>
        </authorList>
    </citation>
    <scope>NUCLEOTIDE SEQUENCE</scope>
</reference>
<dbReference type="SMART" id="SM00322">
    <property type="entry name" value="KH"/>
    <property type="match status" value="1"/>
</dbReference>
<comment type="function">
    <text evidence="9">Required for 40S ribosome biogenesis. Involved in nucleolar processing of pre-18S ribosomal RNA and ribosome assembly. Essential for vegetative growth.</text>
</comment>
<evidence type="ECO:0000256" key="1">
    <source>
        <dbReference type="ARBA" id="ARBA00004604"/>
    </source>
</evidence>
<keyword evidence="5 11" id="KW-0698">rRNA processing</keyword>
<evidence type="ECO:0000256" key="7">
    <source>
        <dbReference type="ARBA" id="ARBA00023242"/>
    </source>
</evidence>
<dbReference type="InterPro" id="IPR048549">
    <property type="entry name" value="KRR1-like_KH2_euk"/>
</dbReference>
<evidence type="ECO:0000259" key="13">
    <source>
        <dbReference type="SMART" id="SM00322"/>
    </source>
</evidence>
<dbReference type="InterPro" id="IPR048550">
    <property type="entry name" value="KRR1-like_KH1_euk"/>
</dbReference>
<evidence type="ECO:0000313" key="14">
    <source>
        <dbReference type="EMBL" id="CDZ96977.1"/>
    </source>
</evidence>
<proteinExistence type="inferred from homology"/>
<keyword evidence="8 11" id="KW-0687">Ribonucleoprotein</keyword>
<dbReference type="FunFam" id="3.30.1370.10:FF:000011">
    <property type="entry name" value="KRR1 small subunit processome component"/>
    <property type="match status" value="1"/>
</dbReference>
<dbReference type="PIRSF" id="PIRSF006515">
    <property type="entry name" value="KRR1"/>
    <property type="match status" value="1"/>
</dbReference>
<evidence type="ECO:0000256" key="2">
    <source>
        <dbReference type="ARBA" id="ARBA00009344"/>
    </source>
</evidence>
<dbReference type="CDD" id="cd22393">
    <property type="entry name" value="KH-I_KRR1_rpt1"/>
    <property type="match status" value="1"/>
</dbReference>
<dbReference type="InterPro" id="IPR004087">
    <property type="entry name" value="KH_dom"/>
</dbReference>
<evidence type="ECO:0000256" key="10">
    <source>
        <dbReference type="ARBA" id="ARBA00025908"/>
    </source>
</evidence>
<comment type="similarity">
    <text evidence="2 11">Belongs to the KRR1 family.</text>
</comment>
<sequence>MADTEENTEQQVEQPVVNKNKRFRKDKPWDTDDIDQYVWKIEPFLPTDNISGSFLEESSFAILFPKYREQYLRENWGEVTKFLEGQGIGCTLDLIEGSMTVRTTRKTYDPYSILNARDLMKLLARGVNLAQAAKIFGDETACDIIKIGNVVRNKERFIKRRQRIVGPNGSTLKAIELLTNCYVLVQGNTVSAMGPFKSLKEVRRIVIDCMKNIHPIYRIKELMIRRELAKDPALANESWDRFLPKFKKRNLTSAEKSSKKRALTGDGPSGANAIGQPGMKTKKEKKVYTPFPPAQMPSKVDLQLESGEYFLKAKDKEWKDKKAKKEEQEQTSLANQTAKRQTPFIAPTESAVVSLEERLQKKRKRDREGGPEDGSVNTANGDGKKEKKKKKSTGESEALA</sequence>